<keyword evidence="14" id="KW-0496">Mitochondrion</keyword>
<dbReference type="PANTHER" id="PTHR13619:SF0">
    <property type="entry name" value="PHOSPHATIDATE CYTIDYLYLTRANSFERASE, MITOCHONDRIAL"/>
    <property type="match status" value="1"/>
</dbReference>
<gene>
    <name evidence="19" type="ORF">BCR44DRAFT_38836</name>
</gene>
<evidence type="ECO:0000256" key="18">
    <source>
        <dbReference type="ARBA" id="ARBA00029893"/>
    </source>
</evidence>
<dbReference type="PANTHER" id="PTHR13619">
    <property type="entry name" value="PHOSPHATIDATE CYTIDYLYLTRANSFERASE, MITOCHONDRIAL"/>
    <property type="match status" value="1"/>
</dbReference>
<dbReference type="GO" id="GO:0005743">
    <property type="term" value="C:mitochondrial inner membrane"/>
    <property type="evidence" value="ECO:0007669"/>
    <property type="project" value="UniProtKB-SubCell"/>
</dbReference>
<comment type="caution">
    <text evidence="19">The sequence shown here is derived from an EMBL/GenBank/DDBJ whole genome shotgun (WGS) entry which is preliminary data.</text>
</comment>
<evidence type="ECO:0000256" key="14">
    <source>
        <dbReference type="ARBA" id="ARBA00023128"/>
    </source>
</evidence>
<organism evidence="19 20">
    <name type="scientific">Catenaria anguillulae PL171</name>
    <dbReference type="NCBI Taxonomy" id="765915"/>
    <lineage>
        <taxon>Eukaryota</taxon>
        <taxon>Fungi</taxon>
        <taxon>Fungi incertae sedis</taxon>
        <taxon>Blastocladiomycota</taxon>
        <taxon>Blastocladiomycetes</taxon>
        <taxon>Blastocladiales</taxon>
        <taxon>Catenariaceae</taxon>
        <taxon>Catenaria</taxon>
    </lineage>
</organism>
<comment type="cofactor">
    <cofactor evidence="1">
        <name>Mg(2+)</name>
        <dbReference type="ChEBI" id="CHEBI:18420"/>
    </cofactor>
</comment>
<evidence type="ECO:0000313" key="20">
    <source>
        <dbReference type="Proteomes" id="UP000193411"/>
    </source>
</evidence>
<dbReference type="PROSITE" id="PS51257">
    <property type="entry name" value="PROKAR_LIPOPROTEIN"/>
    <property type="match status" value="1"/>
</dbReference>
<dbReference type="GO" id="GO:0016024">
    <property type="term" value="P:CDP-diacylglycerol biosynthetic process"/>
    <property type="evidence" value="ECO:0007669"/>
    <property type="project" value="UniProtKB-UniPathway"/>
</dbReference>
<evidence type="ECO:0000256" key="16">
    <source>
        <dbReference type="ARBA" id="ARBA00023209"/>
    </source>
</evidence>
<dbReference type="Pfam" id="PF09139">
    <property type="entry name" value="Tam41_Mmp37"/>
    <property type="match status" value="1"/>
</dbReference>
<evidence type="ECO:0000256" key="10">
    <source>
        <dbReference type="ARBA" id="ARBA00022695"/>
    </source>
</evidence>
<evidence type="ECO:0000256" key="6">
    <source>
        <dbReference type="ARBA" id="ARBA00012487"/>
    </source>
</evidence>
<evidence type="ECO:0000256" key="1">
    <source>
        <dbReference type="ARBA" id="ARBA00001946"/>
    </source>
</evidence>
<dbReference type="Proteomes" id="UP000193411">
    <property type="component" value="Unassembled WGS sequence"/>
</dbReference>
<dbReference type="GO" id="GO:0032049">
    <property type="term" value="P:cardiolipin biosynthetic process"/>
    <property type="evidence" value="ECO:0007669"/>
    <property type="project" value="InterPro"/>
</dbReference>
<comment type="subcellular location">
    <subcellularLocation>
        <location evidence="2">Mitochondrion inner membrane</location>
        <topology evidence="2">Peripheral membrane protein</topology>
        <orientation evidence="2">Matrix side</orientation>
    </subcellularLocation>
</comment>
<keyword evidence="15" id="KW-0472">Membrane</keyword>
<protein>
    <recommendedName>
        <fullName evidence="7">Phosphatidate cytidylyltransferase, mitochondrial</fullName>
        <ecNumber evidence="6">2.7.7.41</ecNumber>
    </recommendedName>
    <alternativeName>
        <fullName evidence="18">CDP-diacylglycerol synthase</fullName>
    </alternativeName>
</protein>
<dbReference type="InterPro" id="IPR015222">
    <property type="entry name" value="Tam41"/>
</dbReference>
<keyword evidence="20" id="KW-1185">Reference proteome</keyword>
<evidence type="ECO:0000256" key="2">
    <source>
        <dbReference type="ARBA" id="ARBA00004443"/>
    </source>
</evidence>
<dbReference type="GO" id="GO:0004605">
    <property type="term" value="F:phosphatidate cytidylyltransferase activity"/>
    <property type="evidence" value="ECO:0007669"/>
    <property type="project" value="UniProtKB-EC"/>
</dbReference>
<evidence type="ECO:0000256" key="13">
    <source>
        <dbReference type="ARBA" id="ARBA00023098"/>
    </source>
</evidence>
<comment type="pathway">
    <text evidence="4">Lipid metabolism.</text>
</comment>
<dbReference type="OrthoDB" id="341477at2759"/>
<evidence type="ECO:0000256" key="17">
    <source>
        <dbReference type="ARBA" id="ARBA00023264"/>
    </source>
</evidence>
<keyword evidence="17" id="KW-1208">Phospholipid metabolism</keyword>
<keyword evidence="13" id="KW-0443">Lipid metabolism</keyword>
<evidence type="ECO:0000256" key="7">
    <source>
        <dbReference type="ARBA" id="ARBA00018337"/>
    </source>
</evidence>
<evidence type="ECO:0000256" key="3">
    <source>
        <dbReference type="ARBA" id="ARBA00005119"/>
    </source>
</evidence>
<evidence type="ECO:0000256" key="8">
    <source>
        <dbReference type="ARBA" id="ARBA00022516"/>
    </source>
</evidence>
<keyword evidence="12" id="KW-0460">Magnesium</keyword>
<evidence type="ECO:0000313" key="19">
    <source>
        <dbReference type="EMBL" id="ORZ33300.1"/>
    </source>
</evidence>
<sequence length="457" mass="49482">MFRLHAHRSAIHLHIHGHGHGHSHSVGVGGLGLGCSCPSKHHPAPWPWRPLHTAQPLGVHPLSADPLPPASAPIVPTPGDDLATAAPIDLHSASPRARALAGLLASFKAPIRFAFAYGSAVFPQKGYSSAANPADRPMVDLIFGVTHPTHWHSINLAQHPHHYSSLRLLGSSAVANVQDMGAGVYYNPYVELDGVVVKYGVVSIARLASDLANWDSLYLAGRMHKPIQVLRHDSRISIAQWSNLTSAVKLALLLITANRPAGMTHVTPKELYTTLAGLSYRGDFRMAFKYLENPHKVHNLVATQMPYFDHVYRALIDQEFGHQLTWEPADPVGESAGASGGAADAHGRWIVDASERSRTQWLLELPRQFADWTRFEYARAANKPAPTATRLTHDEAAAVAMEMATSPYLEKCLNGALYRTIAWPALTQSVKGIATAGASRTVKYAGAKLSKGIKAAK</sequence>
<comment type="pathway">
    <text evidence="3">Phospholipid metabolism; CDP-diacylglycerol biosynthesis; CDP-diacylglycerol from sn-glycerol 3-phosphate: step 3/3.</text>
</comment>
<dbReference type="EMBL" id="MCFL01000037">
    <property type="protein sequence ID" value="ORZ33300.1"/>
    <property type="molecule type" value="Genomic_DNA"/>
</dbReference>
<evidence type="ECO:0000256" key="11">
    <source>
        <dbReference type="ARBA" id="ARBA00022792"/>
    </source>
</evidence>
<keyword evidence="9" id="KW-0808">Transferase</keyword>
<evidence type="ECO:0000256" key="9">
    <source>
        <dbReference type="ARBA" id="ARBA00022679"/>
    </source>
</evidence>
<comment type="similarity">
    <text evidence="5">Belongs to the TAM41 family.</text>
</comment>
<dbReference type="EC" id="2.7.7.41" evidence="6"/>
<keyword evidence="10" id="KW-0548">Nucleotidyltransferase</keyword>
<proteinExistence type="inferred from homology"/>
<evidence type="ECO:0000256" key="4">
    <source>
        <dbReference type="ARBA" id="ARBA00005189"/>
    </source>
</evidence>
<keyword evidence="11" id="KW-0999">Mitochondrion inner membrane</keyword>
<name>A0A1Y2HFD8_9FUNG</name>
<dbReference type="AlphaFoldDB" id="A0A1Y2HFD8"/>
<evidence type="ECO:0000256" key="12">
    <source>
        <dbReference type="ARBA" id="ARBA00022842"/>
    </source>
</evidence>
<dbReference type="UniPathway" id="UPA00557">
    <property type="reaction ID" value="UER00614"/>
</dbReference>
<dbReference type="STRING" id="765915.A0A1Y2HFD8"/>
<keyword evidence="8" id="KW-0444">Lipid biosynthesis</keyword>
<keyword evidence="16" id="KW-0594">Phospholipid biosynthesis</keyword>
<reference evidence="19 20" key="1">
    <citation type="submission" date="2016-07" db="EMBL/GenBank/DDBJ databases">
        <title>Pervasive Adenine N6-methylation of Active Genes in Fungi.</title>
        <authorList>
            <consortium name="DOE Joint Genome Institute"/>
            <person name="Mondo S.J."/>
            <person name="Dannebaum R.O."/>
            <person name="Kuo R.C."/>
            <person name="Labutti K."/>
            <person name="Haridas S."/>
            <person name="Kuo A."/>
            <person name="Salamov A."/>
            <person name="Ahrendt S.R."/>
            <person name="Lipzen A."/>
            <person name="Sullivan W."/>
            <person name="Andreopoulos W.B."/>
            <person name="Clum A."/>
            <person name="Lindquist E."/>
            <person name="Daum C."/>
            <person name="Ramamoorthy G.K."/>
            <person name="Gryganskyi A."/>
            <person name="Culley D."/>
            <person name="Magnuson J.K."/>
            <person name="James T.Y."/>
            <person name="O'Malley M.A."/>
            <person name="Stajich J.E."/>
            <person name="Spatafora J.W."/>
            <person name="Visel A."/>
            <person name="Grigoriev I.V."/>
        </authorList>
    </citation>
    <scope>NUCLEOTIDE SEQUENCE [LARGE SCALE GENOMIC DNA]</scope>
    <source>
        <strain evidence="19 20">PL171</strain>
    </source>
</reference>
<accession>A0A1Y2HFD8</accession>
<evidence type="ECO:0000256" key="5">
    <source>
        <dbReference type="ARBA" id="ARBA00005458"/>
    </source>
</evidence>
<evidence type="ECO:0000256" key="15">
    <source>
        <dbReference type="ARBA" id="ARBA00023136"/>
    </source>
</evidence>